<evidence type="ECO:0000313" key="2">
    <source>
        <dbReference type="EMBL" id="QDT56853.1"/>
    </source>
</evidence>
<organism evidence="2 3">
    <name type="scientific">Caulifigura coniformis</name>
    <dbReference type="NCBI Taxonomy" id="2527983"/>
    <lineage>
        <taxon>Bacteria</taxon>
        <taxon>Pseudomonadati</taxon>
        <taxon>Planctomycetota</taxon>
        <taxon>Planctomycetia</taxon>
        <taxon>Planctomycetales</taxon>
        <taxon>Planctomycetaceae</taxon>
        <taxon>Caulifigura</taxon>
    </lineage>
</organism>
<keyword evidence="1" id="KW-0812">Transmembrane</keyword>
<evidence type="ECO:0000313" key="3">
    <source>
        <dbReference type="Proteomes" id="UP000315700"/>
    </source>
</evidence>
<protein>
    <submittedName>
        <fullName evidence="2">Uncharacterized protein</fullName>
    </submittedName>
</protein>
<sequence length="208" mass="22902">MTTPVESVAGPDGVVRRGKRFGWPTLVVVTIAALWAGGAIRNAMAKSYQADLLATFPSFLEINSPVSIQMDWNATETEIDGTSMFRQYSGPATYLIRNQSDRPIKMVFPPQNGFRFEVRDTGASMSPRTSKDIPAWARRNFVLELTPGEEHRFEEDYTIASSPISEKRCYGPVGLDFAAPSGADVTGYVTGTVVCKMKAKVTKSRQTH</sequence>
<keyword evidence="1" id="KW-0472">Membrane</keyword>
<reference evidence="2 3" key="1">
    <citation type="submission" date="2019-02" db="EMBL/GenBank/DDBJ databases">
        <title>Deep-cultivation of Planctomycetes and their phenomic and genomic characterization uncovers novel biology.</title>
        <authorList>
            <person name="Wiegand S."/>
            <person name="Jogler M."/>
            <person name="Boedeker C."/>
            <person name="Pinto D."/>
            <person name="Vollmers J."/>
            <person name="Rivas-Marin E."/>
            <person name="Kohn T."/>
            <person name="Peeters S.H."/>
            <person name="Heuer A."/>
            <person name="Rast P."/>
            <person name="Oberbeckmann S."/>
            <person name="Bunk B."/>
            <person name="Jeske O."/>
            <person name="Meyerdierks A."/>
            <person name="Storesund J.E."/>
            <person name="Kallscheuer N."/>
            <person name="Luecker S."/>
            <person name="Lage O.M."/>
            <person name="Pohl T."/>
            <person name="Merkel B.J."/>
            <person name="Hornburger P."/>
            <person name="Mueller R.-W."/>
            <person name="Bruemmer F."/>
            <person name="Labrenz M."/>
            <person name="Spormann A.M."/>
            <person name="Op den Camp H."/>
            <person name="Overmann J."/>
            <person name="Amann R."/>
            <person name="Jetten M.S.M."/>
            <person name="Mascher T."/>
            <person name="Medema M.H."/>
            <person name="Devos D.P."/>
            <person name="Kaster A.-K."/>
            <person name="Ovreas L."/>
            <person name="Rohde M."/>
            <person name="Galperin M.Y."/>
            <person name="Jogler C."/>
        </authorList>
    </citation>
    <scope>NUCLEOTIDE SEQUENCE [LARGE SCALE GENOMIC DNA]</scope>
    <source>
        <strain evidence="2 3">Pan44</strain>
    </source>
</reference>
<dbReference type="EMBL" id="CP036271">
    <property type="protein sequence ID" value="QDT56853.1"/>
    <property type="molecule type" value="Genomic_DNA"/>
</dbReference>
<dbReference type="RefSeq" id="WP_145034267.1">
    <property type="nucleotide sequence ID" value="NZ_CP036271.1"/>
</dbReference>
<gene>
    <name evidence="2" type="ORF">Pan44_49130</name>
</gene>
<dbReference type="AlphaFoldDB" id="A0A517SL51"/>
<evidence type="ECO:0000256" key="1">
    <source>
        <dbReference type="SAM" id="Phobius"/>
    </source>
</evidence>
<dbReference type="InParanoid" id="A0A517SL51"/>
<dbReference type="Proteomes" id="UP000315700">
    <property type="component" value="Chromosome"/>
</dbReference>
<feature type="transmembrane region" description="Helical" evidence="1">
    <location>
        <begin position="21"/>
        <end position="40"/>
    </location>
</feature>
<proteinExistence type="predicted"/>
<accession>A0A517SL51</accession>
<name>A0A517SL51_9PLAN</name>
<dbReference type="KEGG" id="ccos:Pan44_49130"/>
<keyword evidence="1" id="KW-1133">Transmembrane helix</keyword>
<keyword evidence="3" id="KW-1185">Reference proteome</keyword>